<comment type="caution">
    <text evidence="2">The sequence shown here is derived from an EMBL/GenBank/DDBJ whole genome shotgun (WGS) entry which is preliminary data.</text>
</comment>
<evidence type="ECO:0000313" key="3">
    <source>
        <dbReference type="Proteomes" id="UP000649617"/>
    </source>
</evidence>
<dbReference type="Gene3D" id="3.40.50.300">
    <property type="entry name" value="P-loop containing nucleotide triphosphate hydrolases"/>
    <property type="match status" value="1"/>
</dbReference>
<protein>
    <submittedName>
        <fullName evidence="2">Pif1 protein</fullName>
    </submittedName>
</protein>
<dbReference type="InterPro" id="IPR027417">
    <property type="entry name" value="P-loop_NTPase"/>
</dbReference>
<name>A0A812SKI0_SYMPI</name>
<feature type="non-terminal residue" evidence="2">
    <location>
        <position position="1"/>
    </location>
</feature>
<dbReference type="EMBL" id="CAJNIZ010025634">
    <property type="protein sequence ID" value="CAE7485349.1"/>
    <property type="molecule type" value="Genomic_DNA"/>
</dbReference>
<proteinExistence type="predicted"/>
<evidence type="ECO:0000256" key="1">
    <source>
        <dbReference type="SAM" id="MobiDB-lite"/>
    </source>
</evidence>
<feature type="non-terminal residue" evidence="2">
    <location>
        <position position="757"/>
    </location>
</feature>
<organism evidence="2 3">
    <name type="scientific">Symbiodinium pilosum</name>
    <name type="common">Dinoflagellate</name>
    <dbReference type="NCBI Taxonomy" id="2952"/>
    <lineage>
        <taxon>Eukaryota</taxon>
        <taxon>Sar</taxon>
        <taxon>Alveolata</taxon>
        <taxon>Dinophyceae</taxon>
        <taxon>Suessiales</taxon>
        <taxon>Symbiodiniaceae</taxon>
        <taxon>Symbiodinium</taxon>
    </lineage>
</organism>
<accession>A0A812SKI0</accession>
<gene>
    <name evidence="2" type="primary">pif1</name>
    <name evidence="2" type="ORF">SPIL2461_LOCUS12437</name>
</gene>
<dbReference type="SUPFAM" id="SSF52540">
    <property type="entry name" value="P-loop containing nucleoside triphosphate hydrolases"/>
    <property type="match status" value="1"/>
</dbReference>
<evidence type="ECO:0000313" key="2">
    <source>
        <dbReference type="EMBL" id="CAE7485349.1"/>
    </source>
</evidence>
<reference evidence="2" key="1">
    <citation type="submission" date="2021-02" db="EMBL/GenBank/DDBJ databases">
        <authorList>
            <person name="Dougan E. K."/>
            <person name="Rhodes N."/>
            <person name="Thang M."/>
            <person name="Chan C."/>
        </authorList>
    </citation>
    <scope>NUCLEOTIDE SEQUENCE</scope>
</reference>
<feature type="region of interest" description="Disordered" evidence="1">
    <location>
        <begin position="45"/>
        <end position="70"/>
    </location>
</feature>
<keyword evidence="3" id="KW-1185">Reference proteome</keyword>
<dbReference type="Proteomes" id="UP000649617">
    <property type="component" value="Unassembled WGS sequence"/>
</dbReference>
<dbReference type="OrthoDB" id="435110at2759"/>
<dbReference type="AlphaFoldDB" id="A0A812SKI0"/>
<sequence>IPPTPPTSDSRGASAAAAIHRGARLGVRVWPDLYTDLTACETYERATDTRRQQRNPDMDDAESEDSSQPVGRHSLKRSFLLKVLGPVLDYAADYELLQFVFDLSVWSDLGGKRNVRQDVPMRILLKGCPFVPSYWAVRHAALLDLQRQGLRPLVFKTWAPYEWQRSAPYHGWLLHHMRHMHRHRQHLAGPETLHLAHLLTELCREWAAGGAMKRGAASARWTDGQLLSGTATDGTPGIQNFCFRLEYQDGKRKEASRTGSGLEVREEPSVFDKAAGTVRLRHKERDEALGIRAYQEAEVEVLKCHVDNLFPRTGADGRGLLMRYVATYAPKFSDSFATEWLADEGSTGYGMALRILSCYHPGEPEMWLTLVFARNCPMAGGKIIAAELVSPFSDKFFGQWLMLNKPFRKAEDLLVPEILEKVPASLVDRYLSGAIALEDEAQAPQARPAAARGHAERIDPGLFTPLQTTLHQQVMTNVDLVLQLRAAETEEEAETLMSDFESNGKILAGLGPPGTGKTVVANQCIEEAVVRGARVLYALPTGQLAARMRVRHPEIQVDTCHGAFWLHRPRAEAVAALTEYDFVIVDEVFQLTCEHFDRIWEMFTAAGRAAPDSHWAWKDVLKIKFHEVKRCKCPVLARKQAAIRTHKPMGQAGKQLVALLCREHKAWTGHHEPTDMDVASVLHRTNGETTFVTCTRRGAALLNTLAAEVLFERNGQRPLGQVPIEYDENPENYDVRGRLIETRAPLAAQLVLYRGAR</sequence>
<feature type="compositionally biased region" description="Basic and acidic residues" evidence="1">
    <location>
        <begin position="45"/>
        <end position="57"/>
    </location>
</feature>
<dbReference type="Pfam" id="PF13245">
    <property type="entry name" value="AAA_19"/>
    <property type="match status" value="1"/>
</dbReference>